<reference evidence="10" key="1">
    <citation type="journal article" date="2019" name="Int. J. Syst. Evol. Microbiol.">
        <title>The Global Catalogue of Microorganisms (GCM) 10K type strain sequencing project: providing services to taxonomists for standard genome sequencing and annotation.</title>
        <authorList>
            <consortium name="The Broad Institute Genomics Platform"/>
            <consortium name="The Broad Institute Genome Sequencing Center for Infectious Disease"/>
            <person name="Wu L."/>
            <person name="Ma J."/>
        </authorList>
    </citation>
    <scope>NUCLEOTIDE SEQUENCE [LARGE SCALE GENOMIC DNA]</scope>
    <source>
        <strain evidence="10">CGMCC 1.12989</strain>
    </source>
</reference>
<dbReference type="RefSeq" id="WP_379538254.1">
    <property type="nucleotide sequence ID" value="NZ_JBHSDR010000004.1"/>
</dbReference>
<keyword evidence="2 8" id="KW-0813">Transport</keyword>
<evidence type="ECO:0000313" key="9">
    <source>
        <dbReference type="EMBL" id="MFC4294766.1"/>
    </source>
</evidence>
<dbReference type="InterPro" id="IPR020781">
    <property type="entry name" value="ATPase_OSCP/d_CS"/>
</dbReference>
<evidence type="ECO:0000256" key="1">
    <source>
        <dbReference type="ARBA" id="ARBA00004370"/>
    </source>
</evidence>
<dbReference type="InterPro" id="IPR000711">
    <property type="entry name" value="ATPase_OSCP/dsu"/>
</dbReference>
<dbReference type="PRINTS" id="PR00125">
    <property type="entry name" value="ATPASEDELTA"/>
</dbReference>
<keyword evidence="7 8" id="KW-0066">ATP synthesis</keyword>
<keyword evidence="8" id="KW-1003">Cell membrane</keyword>
<gene>
    <name evidence="8" type="primary">atpH</name>
    <name evidence="9" type="ORF">ACFO0A_06790</name>
</gene>
<dbReference type="EMBL" id="JBHSDR010000004">
    <property type="protein sequence ID" value="MFC4294766.1"/>
    <property type="molecule type" value="Genomic_DNA"/>
</dbReference>
<comment type="subcellular location">
    <subcellularLocation>
        <location evidence="8">Cell membrane</location>
        <topology evidence="8">Peripheral membrane protein</topology>
    </subcellularLocation>
    <subcellularLocation>
        <location evidence="1">Membrane</location>
    </subcellularLocation>
</comment>
<dbReference type="Gene3D" id="1.10.520.20">
    <property type="entry name" value="N-terminal domain of the delta subunit of the F1F0-ATP synthase"/>
    <property type="match status" value="1"/>
</dbReference>
<dbReference type="Pfam" id="PF00213">
    <property type="entry name" value="OSCP"/>
    <property type="match status" value="1"/>
</dbReference>
<evidence type="ECO:0000256" key="5">
    <source>
        <dbReference type="ARBA" id="ARBA00023136"/>
    </source>
</evidence>
<sequence length="190" mass="19888">MKDLQRVENSGGITASLAGRYASALYDLARDRGQVDTVESDLKNLGEAVRESDDLASLIRNPEIGREAAAGAMDGVAQLLGAGPLARNFLGVLAANRRLGSLPDMIRAFATIAAAARGELTAQVTSAHPLDAGQIDALAAKLKEREGRDVKIDASVDPELLGGLVVQIGSRQIDSSIRTRLNSLANAMKG</sequence>
<comment type="function">
    <text evidence="8">This protein is part of the stalk that links CF(0) to CF(1). It either transmits conformational changes from CF(0) to CF(1) or is implicated in proton conduction.</text>
</comment>
<keyword evidence="3 8" id="KW-0375">Hydrogen ion transport</keyword>
<keyword evidence="6 8" id="KW-0139">CF(1)</keyword>
<dbReference type="Proteomes" id="UP001595828">
    <property type="component" value="Unassembled WGS sequence"/>
</dbReference>
<evidence type="ECO:0000256" key="6">
    <source>
        <dbReference type="ARBA" id="ARBA00023196"/>
    </source>
</evidence>
<proteinExistence type="inferred from homology"/>
<accession>A0ABV8RRB4</accession>
<dbReference type="PROSITE" id="PS00389">
    <property type="entry name" value="ATPASE_DELTA"/>
    <property type="match status" value="1"/>
</dbReference>
<comment type="similarity">
    <text evidence="8">Belongs to the ATPase delta chain family.</text>
</comment>
<dbReference type="HAMAP" id="MF_01416">
    <property type="entry name" value="ATP_synth_delta_bact"/>
    <property type="match status" value="1"/>
</dbReference>
<dbReference type="SUPFAM" id="SSF47928">
    <property type="entry name" value="N-terminal domain of the delta subunit of the F1F0-ATP synthase"/>
    <property type="match status" value="1"/>
</dbReference>
<keyword evidence="5 8" id="KW-0472">Membrane</keyword>
<protein>
    <recommendedName>
        <fullName evidence="8">ATP synthase subunit delta</fullName>
    </recommendedName>
    <alternativeName>
        <fullName evidence="8">ATP synthase F(1) sector subunit delta</fullName>
    </alternativeName>
    <alternativeName>
        <fullName evidence="8">F-type ATPase subunit delta</fullName>
        <shortName evidence="8">F-ATPase subunit delta</shortName>
    </alternativeName>
</protein>
<dbReference type="PANTHER" id="PTHR11910">
    <property type="entry name" value="ATP SYNTHASE DELTA CHAIN"/>
    <property type="match status" value="1"/>
</dbReference>
<comment type="function">
    <text evidence="8">F(1)F(0) ATP synthase produces ATP from ADP in the presence of a proton or sodium gradient. F-type ATPases consist of two structural domains, F(1) containing the extramembraneous catalytic core and F(0) containing the membrane proton channel, linked together by a central stalk and a peripheral stalk. During catalysis, ATP synthesis in the catalytic domain of F(1) is coupled via a rotary mechanism of the central stalk subunits to proton translocation.</text>
</comment>
<dbReference type="InterPro" id="IPR026015">
    <property type="entry name" value="ATP_synth_OSCP/delta_N_sf"/>
</dbReference>
<dbReference type="NCBIfam" id="NF004406">
    <property type="entry name" value="PRK05758.3-2"/>
    <property type="match status" value="1"/>
</dbReference>
<keyword evidence="10" id="KW-1185">Reference proteome</keyword>
<evidence type="ECO:0000313" key="10">
    <source>
        <dbReference type="Proteomes" id="UP001595828"/>
    </source>
</evidence>
<organism evidence="9 10">
    <name type="scientific">Novosphingobium tardum</name>
    <dbReference type="NCBI Taxonomy" id="1538021"/>
    <lineage>
        <taxon>Bacteria</taxon>
        <taxon>Pseudomonadati</taxon>
        <taxon>Pseudomonadota</taxon>
        <taxon>Alphaproteobacteria</taxon>
        <taxon>Sphingomonadales</taxon>
        <taxon>Sphingomonadaceae</taxon>
        <taxon>Novosphingobium</taxon>
    </lineage>
</organism>
<evidence type="ECO:0000256" key="7">
    <source>
        <dbReference type="ARBA" id="ARBA00023310"/>
    </source>
</evidence>
<evidence type="ECO:0000256" key="4">
    <source>
        <dbReference type="ARBA" id="ARBA00023065"/>
    </source>
</evidence>
<keyword evidence="4 8" id="KW-0406">Ion transport</keyword>
<evidence type="ECO:0000256" key="8">
    <source>
        <dbReference type="HAMAP-Rule" id="MF_01416"/>
    </source>
</evidence>
<dbReference type="NCBIfam" id="TIGR01145">
    <property type="entry name" value="ATP_synt_delta"/>
    <property type="match status" value="1"/>
</dbReference>
<evidence type="ECO:0000256" key="2">
    <source>
        <dbReference type="ARBA" id="ARBA00022448"/>
    </source>
</evidence>
<name>A0ABV8RRB4_9SPHN</name>
<comment type="caution">
    <text evidence="9">The sequence shown here is derived from an EMBL/GenBank/DDBJ whole genome shotgun (WGS) entry which is preliminary data.</text>
</comment>
<evidence type="ECO:0000256" key="3">
    <source>
        <dbReference type="ARBA" id="ARBA00022781"/>
    </source>
</evidence>